<evidence type="ECO:0000256" key="5">
    <source>
        <dbReference type="ARBA" id="ARBA00022989"/>
    </source>
</evidence>
<keyword evidence="4 7" id="KW-0812">Transmembrane</keyword>
<comment type="similarity">
    <text evidence="2">Belongs to the MlaE permease family.</text>
</comment>
<keyword evidence="3" id="KW-0813">Transport</keyword>
<organism evidence="8">
    <name type="scientific">mine drainage metagenome</name>
    <dbReference type="NCBI Taxonomy" id="410659"/>
    <lineage>
        <taxon>unclassified sequences</taxon>
        <taxon>metagenomes</taxon>
        <taxon>ecological metagenomes</taxon>
    </lineage>
</organism>
<dbReference type="NCBIfam" id="TIGR00056">
    <property type="entry name" value="MlaE family lipid ABC transporter permease subunit"/>
    <property type="match status" value="1"/>
</dbReference>
<gene>
    <name evidence="8" type="ORF">CARN1_1766</name>
</gene>
<dbReference type="PANTHER" id="PTHR30188:SF4">
    <property type="entry name" value="PROTEIN TRIGALACTOSYLDIACYLGLYCEROL 1, CHLOROPLASTIC"/>
    <property type="match status" value="1"/>
</dbReference>
<dbReference type="GO" id="GO:0005548">
    <property type="term" value="F:phospholipid transporter activity"/>
    <property type="evidence" value="ECO:0007669"/>
    <property type="project" value="TreeGrafter"/>
</dbReference>
<feature type="transmembrane region" description="Helical" evidence="7">
    <location>
        <begin position="231"/>
        <end position="255"/>
    </location>
</feature>
<dbReference type="AlphaFoldDB" id="E6PDX8"/>
<evidence type="ECO:0000313" key="8">
    <source>
        <dbReference type="EMBL" id="CBH74663.1"/>
    </source>
</evidence>
<evidence type="ECO:0000256" key="6">
    <source>
        <dbReference type="ARBA" id="ARBA00023136"/>
    </source>
</evidence>
<dbReference type="InterPro" id="IPR030802">
    <property type="entry name" value="Permease_MalE"/>
</dbReference>
<protein>
    <recommendedName>
        <fullName evidence="9">Phospholipid ABC transporter permease protein MlaE</fullName>
    </recommendedName>
</protein>
<feature type="transmembrane region" description="Helical" evidence="7">
    <location>
        <begin position="200"/>
        <end position="219"/>
    </location>
</feature>
<evidence type="ECO:0000256" key="7">
    <source>
        <dbReference type="SAM" id="Phobius"/>
    </source>
</evidence>
<evidence type="ECO:0000256" key="2">
    <source>
        <dbReference type="ARBA" id="ARBA00007556"/>
    </source>
</evidence>
<evidence type="ECO:0008006" key="9">
    <source>
        <dbReference type="Google" id="ProtNLM"/>
    </source>
</evidence>
<evidence type="ECO:0000256" key="3">
    <source>
        <dbReference type="ARBA" id="ARBA00022448"/>
    </source>
</evidence>
<feature type="transmembrane region" description="Helical" evidence="7">
    <location>
        <begin position="49"/>
        <end position="69"/>
    </location>
</feature>
<dbReference type="GO" id="GO:0043190">
    <property type="term" value="C:ATP-binding cassette (ABC) transporter complex"/>
    <property type="evidence" value="ECO:0007669"/>
    <property type="project" value="InterPro"/>
</dbReference>
<dbReference type="EMBL" id="CABL01000002">
    <property type="protein sequence ID" value="CBH74663.1"/>
    <property type="molecule type" value="Genomic_DNA"/>
</dbReference>
<keyword evidence="5 7" id="KW-1133">Transmembrane helix</keyword>
<reference evidence="8" key="1">
    <citation type="submission" date="2009-10" db="EMBL/GenBank/DDBJ databases">
        <title>Diversity of trophic interactions inside an arsenic-rich microbial ecosystem.</title>
        <authorList>
            <person name="Bertin P.N."/>
            <person name="Heinrich-Salmeron A."/>
            <person name="Pelletier E."/>
            <person name="Goulhen-Chollet F."/>
            <person name="Arsene-Ploetze F."/>
            <person name="Gallien S."/>
            <person name="Calteau A."/>
            <person name="Vallenet D."/>
            <person name="Casiot C."/>
            <person name="Chane-Woon-Ming B."/>
            <person name="Giloteaux L."/>
            <person name="Barakat M."/>
            <person name="Bonnefoy V."/>
            <person name="Bruneel O."/>
            <person name="Chandler M."/>
            <person name="Cleiss J."/>
            <person name="Duran R."/>
            <person name="Elbaz-Poulichet F."/>
            <person name="Fonknechten N."/>
            <person name="Lauga B."/>
            <person name="Mornico D."/>
            <person name="Ortet P."/>
            <person name="Schaeffer C."/>
            <person name="Siguier P."/>
            <person name="Alexander Thil Smith A."/>
            <person name="Van Dorsselaer A."/>
            <person name="Weissenbach J."/>
            <person name="Medigue C."/>
            <person name="Le Paslier D."/>
        </authorList>
    </citation>
    <scope>NUCLEOTIDE SEQUENCE</scope>
</reference>
<evidence type="ECO:0000256" key="1">
    <source>
        <dbReference type="ARBA" id="ARBA00004141"/>
    </source>
</evidence>
<sequence>MRILERFGEQTIAFLEYLGGIITLIGESIRSLVHAQIRYAETFVQCYELGIGSLLIVLLTSLFTGMVISLESAQQAVQYGIGSLVGGAVTYTSVRELGPMLTAVVVAGRVGSAIAAEIGSMVVTEQIDALRSMGLSPVRFLVVPRLLALAIMLPLLTIFADIISIVGGMWIAQAYAHINPASFISSARQAVGFDDVVKGLLKSFIFACIIAFVGCYQGLSTRGGAAGVGRATTSAVVISIILIFGTNFIMSYFLFGGH</sequence>
<dbReference type="Pfam" id="PF02405">
    <property type="entry name" value="MlaE"/>
    <property type="match status" value="1"/>
</dbReference>
<accession>E6PDX8</accession>
<proteinExistence type="inferred from homology"/>
<dbReference type="InterPro" id="IPR003453">
    <property type="entry name" value="ABC_MlaE_roteobac"/>
</dbReference>
<feature type="transmembrane region" description="Helical" evidence="7">
    <location>
        <begin position="12"/>
        <end position="29"/>
    </location>
</feature>
<dbReference type="PANTHER" id="PTHR30188">
    <property type="entry name" value="ABC TRANSPORTER PERMEASE PROTEIN-RELATED"/>
    <property type="match status" value="1"/>
</dbReference>
<comment type="caution">
    <text evidence="8">The sequence shown here is derived from an EMBL/GenBank/DDBJ whole genome shotgun (WGS) entry which is preliminary data.</text>
</comment>
<name>E6PDX8_9ZZZZ</name>
<keyword evidence="6 7" id="KW-0472">Membrane</keyword>
<comment type="subcellular location">
    <subcellularLocation>
        <location evidence="1">Membrane</location>
        <topology evidence="1">Multi-pass membrane protein</topology>
    </subcellularLocation>
</comment>
<feature type="transmembrane region" description="Helical" evidence="7">
    <location>
        <begin position="146"/>
        <end position="172"/>
    </location>
</feature>
<evidence type="ECO:0000256" key="4">
    <source>
        <dbReference type="ARBA" id="ARBA00022692"/>
    </source>
</evidence>